<organism evidence="8 9">
    <name type="scientific">Blastocystis sp. subtype 1 (strain ATCC 50177 / NandII)</name>
    <dbReference type="NCBI Taxonomy" id="478820"/>
    <lineage>
        <taxon>Eukaryota</taxon>
        <taxon>Sar</taxon>
        <taxon>Stramenopiles</taxon>
        <taxon>Bigyra</taxon>
        <taxon>Opalozoa</taxon>
        <taxon>Opalinata</taxon>
        <taxon>Blastocystidae</taxon>
        <taxon>Blastocystis</taxon>
    </lineage>
</organism>
<evidence type="ECO:0000256" key="3">
    <source>
        <dbReference type="ARBA" id="ARBA00022989"/>
    </source>
</evidence>
<dbReference type="Pfam" id="PF03151">
    <property type="entry name" value="TPT"/>
    <property type="match status" value="1"/>
</dbReference>
<dbReference type="STRING" id="478820.A0A196SFI9"/>
<dbReference type="Proteomes" id="UP000078348">
    <property type="component" value="Unassembled WGS sequence"/>
</dbReference>
<feature type="transmembrane region" description="Helical" evidence="6">
    <location>
        <begin position="264"/>
        <end position="281"/>
    </location>
</feature>
<evidence type="ECO:0000256" key="5">
    <source>
        <dbReference type="SAM" id="MobiDB-lite"/>
    </source>
</evidence>
<keyword evidence="9" id="KW-1185">Reference proteome</keyword>
<feature type="transmembrane region" description="Helical" evidence="6">
    <location>
        <begin position="7"/>
        <end position="30"/>
    </location>
</feature>
<protein>
    <submittedName>
        <fullName evidence="8">GDP-L-fucose transporter</fullName>
    </submittedName>
</protein>
<keyword evidence="4 6" id="KW-0472">Membrane</keyword>
<dbReference type="AlphaFoldDB" id="A0A196SFI9"/>
<keyword evidence="2 6" id="KW-0812">Transmembrane</keyword>
<feature type="transmembrane region" description="Helical" evidence="6">
    <location>
        <begin position="287"/>
        <end position="306"/>
    </location>
</feature>
<dbReference type="GO" id="GO:0016020">
    <property type="term" value="C:membrane"/>
    <property type="evidence" value="ECO:0007669"/>
    <property type="project" value="UniProtKB-SubCell"/>
</dbReference>
<feature type="region of interest" description="Disordered" evidence="5">
    <location>
        <begin position="327"/>
        <end position="351"/>
    </location>
</feature>
<evidence type="ECO:0000313" key="8">
    <source>
        <dbReference type="EMBL" id="OAO15773.1"/>
    </source>
</evidence>
<feature type="transmembrane region" description="Helical" evidence="6">
    <location>
        <begin position="111"/>
        <end position="130"/>
    </location>
</feature>
<feature type="transmembrane region" description="Helical" evidence="6">
    <location>
        <begin position="193"/>
        <end position="215"/>
    </location>
</feature>
<feature type="transmembrane region" description="Helical" evidence="6">
    <location>
        <begin position="137"/>
        <end position="154"/>
    </location>
</feature>
<dbReference type="InterPro" id="IPR004853">
    <property type="entry name" value="Sugar_P_trans_dom"/>
</dbReference>
<keyword evidence="3 6" id="KW-1133">Transmembrane helix</keyword>
<dbReference type="EMBL" id="LXWW01000118">
    <property type="protein sequence ID" value="OAO15773.1"/>
    <property type="molecule type" value="Genomic_DNA"/>
</dbReference>
<dbReference type="PANTHER" id="PTHR11132">
    <property type="entry name" value="SOLUTE CARRIER FAMILY 35"/>
    <property type="match status" value="1"/>
</dbReference>
<feature type="transmembrane region" description="Helical" evidence="6">
    <location>
        <begin position="82"/>
        <end position="99"/>
    </location>
</feature>
<evidence type="ECO:0000313" key="9">
    <source>
        <dbReference type="Proteomes" id="UP000078348"/>
    </source>
</evidence>
<feature type="transmembrane region" description="Helical" evidence="6">
    <location>
        <begin position="227"/>
        <end position="252"/>
    </location>
</feature>
<accession>A0A196SFI9</accession>
<evidence type="ECO:0000256" key="6">
    <source>
        <dbReference type="SAM" id="Phobius"/>
    </source>
</evidence>
<feature type="transmembrane region" description="Helical" evidence="6">
    <location>
        <begin position="160"/>
        <end position="181"/>
    </location>
</feature>
<evidence type="ECO:0000259" key="7">
    <source>
        <dbReference type="Pfam" id="PF03151"/>
    </source>
</evidence>
<dbReference type="OrthoDB" id="5547497at2759"/>
<comment type="caution">
    <text evidence="8">The sequence shown here is derived from an EMBL/GenBank/DDBJ whole genome shotgun (WGS) entry which is preliminary data.</text>
</comment>
<reference evidence="8 9" key="1">
    <citation type="submission" date="2016-05" db="EMBL/GenBank/DDBJ databases">
        <title>Nuclear genome of Blastocystis sp. subtype 1 NandII.</title>
        <authorList>
            <person name="Gentekaki E."/>
            <person name="Curtis B."/>
            <person name="Stairs C."/>
            <person name="Eme L."/>
            <person name="Herman E."/>
            <person name="Klimes V."/>
            <person name="Arias M.C."/>
            <person name="Elias M."/>
            <person name="Hilliou F."/>
            <person name="Klute M."/>
            <person name="Malik S.-B."/>
            <person name="Pightling A."/>
            <person name="Rachubinski R."/>
            <person name="Salas D."/>
            <person name="Schlacht A."/>
            <person name="Suga H."/>
            <person name="Archibald J."/>
            <person name="Ball S.G."/>
            <person name="Clark G."/>
            <person name="Dacks J."/>
            <person name="Van Der Giezen M."/>
            <person name="Tsaousis A."/>
            <person name="Roger A."/>
        </authorList>
    </citation>
    <scope>NUCLEOTIDE SEQUENCE [LARGE SCALE GENOMIC DNA]</scope>
    <source>
        <strain evidence="9">ATCC 50177 / NandII</strain>
    </source>
</reference>
<feature type="transmembrane region" description="Helical" evidence="6">
    <location>
        <begin position="42"/>
        <end position="61"/>
    </location>
</feature>
<dbReference type="InterPro" id="IPR050186">
    <property type="entry name" value="TPT_transporter"/>
</dbReference>
<sequence>MLGEKIKIALVVASYFIVSISMVLMNKFLLSKDNSVPAPFFVTWYQCVLTAIICWVLGIMGKKVNKDSFLGQFPVQKYDINTAIRILPLSIIFVGMITFNNLCLKNVNVSFYLVARSLTIVFNVVLSYLFLGIRTSLPVIGCCLVVIYGFYVGADGEINFSLLGTVFGVLSSLFVSLNSIYTKKMIPIVENNSWKLCFYNNMNSTILFIPMILIFERDIIRQHAQSFVSLTFWLVMNLAGVFGFLIGIVTIAQISLTSPLTHNISGTAKAGVQTLVAYFFLGDPMSLRSGIGTALVLLGTFMYSLVRSREMDKEKRMLREKAKEDFVRETAETSTDSKEYEEKPLINKNDE</sequence>
<gene>
    <name evidence="8" type="ORF">AV274_2488</name>
</gene>
<proteinExistence type="predicted"/>
<name>A0A196SFI9_BLAHN</name>
<evidence type="ECO:0000256" key="4">
    <source>
        <dbReference type="ARBA" id="ARBA00023136"/>
    </source>
</evidence>
<feature type="domain" description="Sugar phosphate transporter" evidence="7">
    <location>
        <begin position="7"/>
        <end position="304"/>
    </location>
</feature>
<comment type="subcellular location">
    <subcellularLocation>
        <location evidence="1">Membrane</location>
        <topology evidence="1">Multi-pass membrane protein</topology>
    </subcellularLocation>
</comment>
<evidence type="ECO:0000256" key="1">
    <source>
        <dbReference type="ARBA" id="ARBA00004141"/>
    </source>
</evidence>
<evidence type="ECO:0000256" key="2">
    <source>
        <dbReference type="ARBA" id="ARBA00022692"/>
    </source>
</evidence>